<sequence>MSDEVEGMTIALTPVQMAGVLGGQDVPESASLSNRLWGTVGLVGGVVELVGAGVLCLAPEPTMVTKAGCVVLGVHGFDTLATSGRQVWTGTPQRTATAVTASSAAEALGASRETADSIGLAVDVAVPLVVAAGLGAARIIAVTRGGRIRLAEHEAAAGSRLGGHTMARHVGQTDAQLLARVRTATRPGPKAVSTFTDLATAERAITETLRANAAAVQAWSRGAAAGSKSPGLEHVLGYVVGRGVQFGSTAVNDLSGVRIILKMESYNGKPFYILTAYPI</sequence>
<dbReference type="Proteomes" id="UP000425817">
    <property type="component" value="Chromosome"/>
</dbReference>
<reference evidence="2 3" key="1">
    <citation type="submission" date="2019-12" db="EMBL/GenBank/DDBJ databases">
        <title>Hybrid Genome Assemblies of two High G+C Isolates from Undergraduate Microbiology Courses.</title>
        <authorList>
            <person name="Ne Ville C.J."/>
            <person name="Enright D."/>
            <person name="Hernandez I."/>
            <person name="Dodsworth J."/>
            <person name="Orwin P.M."/>
        </authorList>
    </citation>
    <scope>NUCLEOTIDE SEQUENCE [LARGE SCALE GENOMIC DNA]</scope>
    <source>
        <strain evidence="2 3">CSUSB</strain>
    </source>
</reference>
<dbReference type="EMBL" id="CP046622">
    <property type="protein sequence ID" value="QGW81293.1"/>
    <property type="molecule type" value="Genomic_DNA"/>
</dbReference>
<proteinExistence type="predicted"/>
<gene>
    <name evidence="2" type="ORF">GOQ09_06710</name>
</gene>
<evidence type="ECO:0000313" key="3">
    <source>
        <dbReference type="Proteomes" id="UP000425817"/>
    </source>
</evidence>
<dbReference type="OrthoDB" id="6832592at2"/>
<dbReference type="InterPro" id="IPR041436">
    <property type="entry name" value="RNAse_A_bac"/>
</dbReference>
<dbReference type="RefSeq" id="WP_157612730.1">
    <property type="nucleotide sequence ID" value="NZ_CP046622.1"/>
</dbReference>
<feature type="domain" description="Bacterial CdiA-CT RNAse A" evidence="1">
    <location>
        <begin position="163"/>
        <end position="278"/>
    </location>
</feature>
<evidence type="ECO:0000259" key="1">
    <source>
        <dbReference type="Pfam" id="PF18431"/>
    </source>
</evidence>
<dbReference type="AlphaFoldDB" id="A0A6I6H388"/>
<accession>A0A6I6H388</accession>
<name>A0A6I6H388_VARPD</name>
<evidence type="ECO:0000313" key="2">
    <source>
        <dbReference type="EMBL" id="QGW81293.1"/>
    </source>
</evidence>
<dbReference type="Pfam" id="PF18431">
    <property type="entry name" value="RNAse_A_bac"/>
    <property type="match status" value="1"/>
</dbReference>
<organism evidence="2 3">
    <name type="scientific">Variovorax paradoxus</name>
    <dbReference type="NCBI Taxonomy" id="34073"/>
    <lineage>
        <taxon>Bacteria</taxon>
        <taxon>Pseudomonadati</taxon>
        <taxon>Pseudomonadota</taxon>
        <taxon>Betaproteobacteria</taxon>
        <taxon>Burkholderiales</taxon>
        <taxon>Comamonadaceae</taxon>
        <taxon>Variovorax</taxon>
    </lineage>
</organism>
<protein>
    <recommendedName>
        <fullName evidence="1">Bacterial CdiA-CT RNAse A domain-containing protein</fullName>
    </recommendedName>
</protein>
<dbReference type="CDD" id="cd20684">
    <property type="entry name" value="CdiA-CT_Yk_RNaseA-like"/>
    <property type="match status" value="1"/>
</dbReference>